<keyword evidence="4" id="KW-1185">Reference proteome</keyword>
<keyword evidence="1" id="KW-0808">Transferase</keyword>
<dbReference type="PANTHER" id="PTHR43300">
    <property type="entry name" value="ACETYLTRANSFERASE"/>
    <property type="match status" value="1"/>
</dbReference>
<dbReference type="InterPro" id="IPR050179">
    <property type="entry name" value="Trans_hexapeptide_repeat"/>
</dbReference>
<keyword evidence="2" id="KW-0677">Repeat</keyword>
<sequence length="316" mass="31487">MSAVRDRCLPGAPPPAAAEPLIETAVEITANAAVGTGSWIRHGSAIGDSTIEQGVFVGFRARIHGATVATGCQIASLTRIGRPGGAAVRIGRAAWIGARAVVEPGVHIGAGAVVGAGAHVTADVPDDALVIGRPARVLRRREVTEDGLPDFGRIIAAVRARHDSNSRPLPKGWRADGPCVLDADLSGGVDVVLGTAVIAMGRADGPSPAGGIRAASGVRIGDRAVLEASSGIDIGADATIGARALVVSSGHDLSRRSLPWRSGPVRIGAGVRVGDGATVVGPASLGDGAVVAPGAVVIGDVPAGHTTSGVFERNPS</sequence>
<dbReference type="RefSeq" id="WP_346098524.1">
    <property type="nucleotide sequence ID" value="NZ_BAAABY010000045.1"/>
</dbReference>
<dbReference type="InterPro" id="IPR001451">
    <property type="entry name" value="Hexapep"/>
</dbReference>
<comment type="caution">
    <text evidence="3">The sequence shown here is derived from an EMBL/GenBank/DDBJ whole genome shotgun (WGS) entry which is preliminary data.</text>
</comment>
<dbReference type="PROSITE" id="PS00101">
    <property type="entry name" value="HEXAPEP_TRANSFERASES"/>
    <property type="match status" value="2"/>
</dbReference>
<name>A0ABN1B103_9ACTN</name>
<dbReference type="Pfam" id="PF00132">
    <property type="entry name" value="Hexapep"/>
    <property type="match status" value="2"/>
</dbReference>
<reference evidence="3 4" key="1">
    <citation type="journal article" date="2019" name="Int. J. Syst. Evol. Microbiol.">
        <title>The Global Catalogue of Microorganisms (GCM) 10K type strain sequencing project: providing services to taxonomists for standard genome sequencing and annotation.</title>
        <authorList>
            <consortium name="The Broad Institute Genomics Platform"/>
            <consortium name="The Broad Institute Genome Sequencing Center for Infectious Disease"/>
            <person name="Wu L."/>
            <person name="Ma J."/>
        </authorList>
    </citation>
    <scope>NUCLEOTIDE SEQUENCE [LARGE SCALE GENOMIC DNA]</scope>
    <source>
        <strain evidence="3 4">JCM 4805</strain>
    </source>
</reference>
<organism evidence="3 4">
    <name type="scientific">Streptomyces olivaceiscleroticus</name>
    <dbReference type="NCBI Taxonomy" id="68245"/>
    <lineage>
        <taxon>Bacteria</taxon>
        <taxon>Bacillati</taxon>
        <taxon>Actinomycetota</taxon>
        <taxon>Actinomycetes</taxon>
        <taxon>Kitasatosporales</taxon>
        <taxon>Streptomycetaceae</taxon>
        <taxon>Streptomyces</taxon>
    </lineage>
</organism>
<dbReference type="SUPFAM" id="SSF51161">
    <property type="entry name" value="Trimeric LpxA-like enzymes"/>
    <property type="match status" value="2"/>
</dbReference>
<proteinExistence type="predicted"/>
<accession>A0ABN1B103</accession>
<dbReference type="Gene3D" id="2.160.10.10">
    <property type="entry name" value="Hexapeptide repeat proteins"/>
    <property type="match status" value="3"/>
</dbReference>
<dbReference type="Proteomes" id="UP001500909">
    <property type="component" value="Unassembled WGS sequence"/>
</dbReference>
<dbReference type="InterPro" id="IPR018357">
    <property type="entry name" value="Hexapep_transf_CS"/>
</dbReference>
<evidence type="ECO:0000256" key="1">
    <source>
        <dbReference type="ARBA" id="ARBA00022679"/>
    </source>
</evidence>
<evidence type="ECO:0000256" key="2">
    <source>
        <dbReference type="ARBA" id="ARBA00022737"/>
    </source>
</evidence>
<evidence type="ECO:0008006" key="5">
    <source>
        <dbReference type="Google" id="ProtNLM"/>
    </source>
</evidence>
<evidence type="ECO:0000313" key="4">
    <source>
        <dbReference type="Proteomes" id="UP001500909"/>
    </source>
</evidence>
<evidence type="ECO:0000313" key="3">
    <source>
        <dbReference type="EMBL" id="GAA0487645.1"/>
    </source>
</evidence>
<protein>
    <recommendedName>
        <fullName evidence="5">Transferase</fullName>
    </recommendedName>
</protein>
<dbReference type="EMBL" id="BAAABY010000045">
    <property type="protein sequence ID" value="GAA0487645.1"/>
    <property type="molecule type" value="Genomic_DNA"/>
</dbReference>
<gene>
    <name evidence="3" type="ORF">GCM10010361_60670</name>
</gene>
<dbReference type="InterPro" id="IPR011004">
    <property type="entry name" value="Trimer_LpxA-like_sf"/>
</dbReference>